<proteinExistence type="predicted"/>
<dbReference type="PANTHER" id="PTHR35688">
    <property type="entry name" value="NAD(P)-LINKED OXIDOREDUCTASE SUPERFAMILY PROTEIN"/>
    <property type="match status" value="1"/>
</dbReference>
<dbReference type="PANTHER" id="PTHR35688:SF2">
    <property type="entry name" value="NAD(P)-LINKED OXIDOREDUCTASE SUPERFAMILY PROTEIN"/>
    <property type="match status" value="1"/>
</dbReference>
<reference evidence="4" key="1">
    <citation type="journal article" date="2014" name="Sci. Data">
        <title>Genomes of diverse isolates of the marine cyanobacterium Prochlorococcus.</title>
        <authorList>
            <person name="Biller S."/>
            <person name="Berube P."/>
            <person name="Thompson J."/>
            <person name="Kelly L."/>
            <person name="Roggensack S."/>
            <person name="Awad L."/>
            <person name="Roache-Johnson K."/>
            <person name="Ding H."/>
            <person name="Giovannoni S.J."/>
            <person name="Moore L.R."/>
            <person name="Chisholm S.W."/>
        </authorList>
    </citation>
    <scope>NUCLEOTIDE SEQUENCE [LARGE SCALE GENOMIC DNA]</scope>
    <source>
        <strain evidence="4">PAC1</strain>
    </source>
</reference>
<evidence type="ECO:0000313" key="3">
    <source>
        <dbReference type="EMBL" id="KGG20784.1"/>
    </source>
</evidence>
<accession>A0A0A2C815</accession>
<sequence length="136" mass="15154">MTISPNEDIFYEGGPASSDLIINLMAGITLIGLPFTFGALVRALWVRYKITTRRISVTGGWLGRDKTQVVYSQISEIRAIPRGLGSYGDMVVVLKDGARLEMRSLPNFRETEAYILEKIEKSPTNKPNKEVQGFSN</sequence>
<feature type="transmembrane region" description="Helical" evidence="1">
    <location>
        <begin position="20"/>
        <end position="45"/>
    </location>
</feature>
<keyword evidence="1" id="KW-0812">Transmembrane</keyword>
<feature type="domain" description="YdbS-like PH" evidence="2">
    <location>
        <begin position="45"/>
        <end position="115"/>
    </location>
</feature>
<name>A0A0A2C815_PROMR</name>
<keyword evidence="1" id="KW-0472">Membrane</keyword>
<dbReference type="Pfam" id="PF03703">
    <property type="entry name" value="bPH_2"/>
    <property type="match status" value="1"/>
</dbReference>
<keyword evidence="1" id="KW-1133">Transmembrane helix</keyword>
<gene>
    <name evidence="3" type="ORF">EV03_0720</name>
</gene>
<dbReference type="InterPro" id="IPR005182">
    <property type="entry name" value="YdbS-like_PH"/>
</dbReference>
<comment type="caution">
    <text evidence="3">The sequence shown here is derived from an EMBL/GenBank/DDBJ whole genome shotgun (WGS) entry which is preliminary data.</text>
</comment>
<evidence type="ECO:0000256" key="1">
    <source>
        <dbReference type="SAM" id="Phobius"/>
    </source>
</evidence>
<dbReference type="RefSeq" id="WP_036905217.1">
    <property type="nucleotide sequence ID" value="NZ_CP138967.1"/>
</dbReference>
<dbReference type="AlphaFoldDB" id="A0A0A2C815"/>
<protein>
    <recommendedName>
        <fullName evidence="2">YdbS-like PH domain-containing protein</fullName>
    </recommendedName>
</protein>
<organism evidence="3 4">
    <name type="scientific">Prochlorococcus marinus str. PAC1</name>
    <dbReference type="NCBI Taxonomy" id="59924"/>
    <lineage>
        <taxon>Bacteria</taxon>
        <taxon>Bacillati</taxon>
        <taxon>Cyanobacteriota</taxon>
        <taxon>Cyanophyceae</taxon>
        <taxon>Synechococcales</taxon>
        <taxon>Prochlorococcaceae</taxon>
        <taxon>Prochlorococcus</taxon>
    </lineage>
</organism>
<evidence type="ECO:0000259" key="2">
    <source>
        <dbReference type="Pfam" id="PF03703"/>
    </source>
</evidence>
<evidence type="ECO:0000313" key="4">
    <source>
        <dbReference type="Proteomes" id="UP000030392"/>
    </source>
</evidence>
<dbReference type="Proteomes" id="UP000030392">
    <property type="component" value="Unassembled WGS sequence"/>
</dbReference>
<dbReference type="EMBL" id="JNAX01000010">
    <property type="protein sequence ID" value="KGG20784.1"/>
    <property type="molecule type" value="Genomic_DNA"/>
</dbReference>